<dbReference type="InterPro" id="IPR012902">
    <property type="entry name" value="N_methyl_site"/>
</dbReference>
<dbReference type="STRING" id="1801774.A3A05_03145"/>
<name>A0A1F6WV38_9BACT</name>
<proteinExistence type="predicted"/>
<reference evidence="2 3" key="1">
    <citation type="journal article" date="2016" name="Nat. Commun.">
        <title>Thousands of microbial genomes shed light on interconnected biogeochemical processes in an aquifer system.</title>
        <authorList>
            <person name="Anantharaman K."/>
            <person name="Brown C.T."/>
            <person name="Hug L.A."/>
            <person name="Sharon I."/>
            <person name="Castelle C.J."/>
            <person name="Probst A.J."/>
            <person name="Thomas B.C."/>
            <person name="Singh A."/>
            <person name="Wilkins M.J."/>
            <person name="Karaoz U."/>
            <person name="Brodie E.L."/>
            <person name="Williams K.H."/>
            <person name="Hubbard S.S."/>
            <person name="Banfield J.F."/>
        </authorList>
    </citation>
    <scope>NUCLEOTIDE SEQUENCE [LARGE SCALE GENOMIC DNA]</scope>
</reference>
<feature type="transmembrane region" description="Helical" evidence="1">
    <location>
        <begin position="21"/>
        <end position="44"/>
    </location>
</feature>
<dbReference type="AlphaFoldDB" id="A0A1F6WV38"/>
<comment type="caution">
    <text evidence="2">The sequence shown here is derived from an EMBL/GenBank/DDBJ whole genome shotgun (WGS) entry which is preliminary data.</text>
</comment>
<organism evidence="2 3">
    <name type="scientific">Candidatus Nomurabacteria bacterium RIFCSPLOWO2_01_FULL_41_12</name>
    <dbReference type="NCBI Taxonomy" id="1801774"/>
    <lineage>
        <taxon>Bacteria</taxon>
        <taxon>Candidatus Nomuraibacteriota</taxon>
    </lineage>
</organism>
<keyword evidence="1" id="KW-0472">Membrane</keyword>
<dbReference type="NCBIfam" id="TIGR02532">
    <property type="entry name" value="IV_pilin_GFxxxE"/>
    <property type="match status" value="1"/>
</dbReference>
<keyword evidence="1" id="KW-0812">Transmembrane</keyword>
<dbReference type="Pfam" id="PF07963">
    <property type="entry name" value="N_methyl"/>
    <property type="match status" value="1"/>
</dbReference>
<evidence type="ECO:0000313" key="3">
    <source>
        <dbReference type="Proteomes" id="UP000176187"/>
    </source>
</evidence>
<evidence type="ECO:0008006" key="4">
    <source>
        <dbReference type="Google" id="ProtNLM"/>
    </source>
</evidence>
<keyword evidence="1" id="KW-1133">Transmembrane helix</keyword>
<accession>A0A1F6WV38</accession>
<protein>
    <recommendedName>
        <fullName evidence="4">Prepilin-type N-terminal cleavage/methylation domain-containing protein</fullName>
    </recommendedName>
</protein>
<dbReference type="EMBL" id="MFUY01000024">
    <property type="protein sequence ID" value="OGI85720.1"/>
    <property type="molecule type" value="Genomic_DNA"/>
</dbReference>
<evidence type="ECO:0000256" key="1">
    <source>
        <dbReference type="SAM" id="Phobius"/>
    </source>
</evidence>
<gene>
    <name evidence="2" type="ORF">A3A05_03145</name>
</gene>
<dbReference type="Proteomes" id="UP000176187">
    <property type="component" value="Unassembled WGS sequence"/>
</dbReference>
<evidence type="ECO:0000313" key="2">
    <source>
        <dbReference type="EMBL" id="OGI85720.1"/>
    </source>
</evidence>
<sequence>MKSIFFLKIKKQRGYTIIETMISVSLFLIIIMAGMGALLNANLLHQKSQNMRSIMDNLSFIMEDISRNLRTGYNYHCFVSGDVIPGTTSPVVSTPKSCANGWGIAFESANGVSSNNDDQWIYYIDNTGKIFKSTAGPYAASSFIQLTPDEVVIDQISSFAVLGAEEVAVDSQQPFIGIRLVGKITFKNVVTPFSLQTSISQRLIDI</sequence>